<sequence length="486" mass="53070">MLRFIRTCPPSSRAGPAKAARLAVMQPHIGTYGRCGPTLYPLPGDRLRSSLTVFAHVLLSNRTYELVWYGKHQLWYSFQSPWIDWRAPPHLRIARFPREGGRPNGTVLPVVTENHHWANPNRSVFDSFCTRAIDPGFSQYQQNMTKRFETTDMTKYGGGRDVVLWTGNQGYARHVLSNPLLQERVKELGLSAGNLASCLFNFLYVPTPRALAPFRQKGMYDILLDPHNYIIGIQIRVGDHAFLDNRKGVKALNGSLPGQAHFACAQQLREQLESLPEFGGVSGQAEHSRASGGKTMRRRQAAAPVQPLGRGTLLLSASGGGELDGDVGEEDVTEEAETAAAGEAEGKRVKAEIGQDPAAGAAAARPRRVYWFLLSDSEAARHEALSRYGSSGRLLVAEGLALDHINKQPGYGQESLHVGAGEMWLFGLASAHVVAVGSTYGWLGALAGVTEAKPMRMWGITSNQPRPCRLDQPDPAEAVESWSGGL</sequence>
<evidence type="ECO:0000313" key="2">
    <source>
        <dbReference type="EMBL" id="KAG2485681.1"/>
    </source>
</evidence>
<feature type="region of interest" description="Disordered" evidence="1">
    <location>
        <begin position="464"/>
        <end position="486"/>
    </location>
</feature>
<evidence type="ECO:0000313" key="3">
    <source>
        <dbReference type="Proteomes" id="UP000612055"/>
    </source>
</evidence>
<comment type="caution">
    <text evidence="2">The sequence shown here is derived from an EMBL/GenBank/DDBJ whole genome shotgun (WGS) entry which is preliminary data.</text>
</comment>
<feature type="region of interest" description="Disordered" evidence="1">
    <location>
        <begin position="319"/>
        <end position="350"/>
    </location>
</feature>
<dbReference type="Proteomes" id="UP000612055">
    <property type="component" value="Unassembled WGS sequence"/>
</dbReference>
<dbReference type="EMBL" id="JAEHOE010000125">
    <property type="protein sequence ID" value="KAG2485681.1"/>
    <property type="molecule type" value="Genomic_DNA"/>
</dbReference>
<feature type="compositionally biased region" description="Acidic residues" evidence="1">
    <location>
        <begin position="323"/>
        <end position="337"/>
    </location>
</feature>
<gene>
    <name evidence="2" type="ORF">HYH03_015652</name>
</gene>
<proteinExistence type="predicted"/>
<dbReference type="OrthoDB" id="543231at2759"/>
<reference evidence="2" key="1">
    <citation type="journal article" date="2020" name="bioRxiv">
        <title>Comparative genomics of Chlamydomonas.</title>
        <authorList>
            <person name="Craig R.J."/>
            <person name="Hasan A.R."/>
            <person name="Ness R.W."/>
            <person name="Keightley P.D."/>
        </authorList>
    </citation>
    <scope>NUCLEOTIDE SEQUENCE</scope>
    <source>
        <strain evidence="2">CCAP 11/70</strain>
    </source>
</reference>
<name>A0A836BQR1_9CHLO</name>
<accession>A0A836BQR1</accession>
<protein>
    <submittedName>
        <fullName evidence="2">Uncharacterized protein</fullName>
    </submittedName>
</protein>
<evidence type="ECO:0000256" key="1">
    <source>
        <dbReference type="SAM" id="MobiDB-lite"/>
    </source>
</evidence>
<dbReference type="AlphaFoldDB" id="A0A836BQR1"/>
<keyword evidence="3" id="KW-1185">Reference proteome</keyword>
<organism evidence="2 3">
    <name type="scientific">Edaphochlamys debaryana</name>
    <dbReference type="NCBI Taxonomy" id="47281"/>
    <lineage>
        <taxon>Eukaryota</taxon>
        <taxon>Viridiplantae</taxon>
        <taxon>Chlorophyta</taxon>
        <taxon>core chlorophytes</taxon>
        <taxon>Chlorophyceae</taxon>
        <taxon>CS clade</taxon>
        <taxon>Chlamydomonadales</taxon>
        <taxon>Chlamydomonadales incertae sedis</taxon>
        <taxon>Edaphochlamys</taxon>
    </lineage>
</organism>